<feature type="domain" description="FAD-binding PCMH-type" evidence="3">
    <location>
        <begin position="14"/>
        <end position="178"/>
    </location>
</feature>
<dbReference type="Proteomes" id="UP000280008">
    <property type="component" value="Unassembled WGS sequence"/>
</dbReference>
<dbReference type="EMBL" id="RBKS01000001">
    <property type="protein sequence ID" value="RKR73360.1"/>
    <property type="molecule type" value="Genomic_DNA"/>
</dbReference>
<proteinExistence type="predicted"/>
<organism evidence="4 5">
    <name type="scientific">Frondihabitans australicus</name>
    <dbReference type="NCBI Taxonomy" id="386892"/>
    <lineage>
        <taxon>Bacteria</taxon>
        <taxon>Bacillati</taxon>
        <taxon>Actinomycetota</taxon>
        <taxon>Actinomycetes</taxon>
        <taxon>Micrococcales</taxon>
        <taxon>Microbacteriaceae</taxon>
        <taxon>Frondihabitans</taxon>
    </lineage>
</organism>
<dbReference type="OrthoDB" id="9800184at2"/>
<dbReference type="InterPro" id="IPR006094">
    <property type="entry name" value="Oxid_FAD_bind_N"/>
</dbReference>
<reference evidence="4 5" key="1">
    <citation type="submission" date="2018-10" db="EMBL/GenBank/DDBJ databases">
        <title>Sequencing the genomes of 1000 actinobacteria strains.</title>
        <authorList>
            <person name="Klenk H.-P."/>
        </authorList>
    </citation>
    <scope>NUCLEOTIDE SEQUENCE [LARGE SCALE GENOMIC DNA]</scope>
    <source>
        <strain evidence="4 5">DSM 17894</strain>
    </source>
</reference>
<dbReference type="GO" id="GO:0016020">
    <property type="term" value="C:membrane"/>
    <property type="evidence" value="ECO:0007669"/>
    <property type="project" value="InterPro"/>
</dbReference>
<dbReference type="PROSITE" id="PS51387">
    <property type="entry name" value="FAD_PCMH"/>
    <property type="match status" value="1"/>
</dbReference>
<dbReference type="InterPro" id="IPR036318">
    <property type="entry name" value="FAD-bd_PCMH-like_sf"/>
</dbReference>
<dbReference type="AlphaFoldDB" id="A0A495ICJ7"/>
<comment type="caution">
    <text evidence="4">The sequence shown here is derived from an EMBL/GenBank/DDBJ whole genome shotgun (WGS) entry which is preliminary data.</text>
</comment>
<dbReference type="Gene3D" id="1.10.45.10">
    <property type="entry name" value="Vanillyl-alcohol Oxidase, Chain A, domain 4"/>
    <property type="match status" value="1"/>
</dbReference>
<dbReference type="Gene3D" id="3.30.70.2530">
    <property type="match status" value="1"/>
</dbReference>
<dbReference type="InterPro" id="IPR016171">
    <property type="entry name" value="Vanillyl_alc_oxidase_C-sub2"/>
</dbReference>
<sequence length="415" mass="43492">MQGDGAGSTWSGTYTYTARDVVRPTAPEQVAEIVAGARHVRALGTRHSFNDVADGPGTLLDLGALPADLVVDAAEGTATLGAGTRYGVVAPDLDAAGFAFTNMGSLPHISIAGATATGTHGSGTRNRSLSAEVRALEIVDAAGGTRILRRGDPGWGGAGLHLGLLGVVTRVTLDVVPAFRMRQDAYGPLPWSALLEDVSGVFGAGYSVSGFTNWDGRVRELLVKSVVGAGSESLPVPDDLAGAPRLPGAPGDAHHTARDGSAGPWWDRLPHFPIGSVPSVGSEVQSEHFVPLARAVEALDAVAALAVRIQPLLHVTELRTLAGDDLWLSPTQGQDVLCIAFTWKRMPDEVMALLPAIEEALLPFGGRPHWGKLSSLDAATIDALYPRLADFRALVRRSDPDRKFASRLGSRLLAL</sequence>
<evidence type="ECO:0000259" key="3">
    <source>
        <dbReference type="PROSITE" id="PS51387"/>
    </source>
</evidence>
<dbReference type="Pfam" id="PF04030">
    <property type="entry name" value="ALO"/>
    <property type="match status" value="1"/>
</dbReference>
<protein>
    <submittedName>
        <fullName evidence="4">Xylitol oxidase</fullName>
    </submittedName>
</protein>
<keyword evidence="1" id="KW-0560">Oxidoreductase</keyword>
<dbReference type="Gene3D" id="3.30.70.2520">
    <property type="match status" value="1"/>
</dbReference>
<feature type="region of interest" description="Disordered" evidence="2">
    <location>
        <begin position="237"/>
        <end position="260"/>
    </location>
</feature>
<dbReference type="InterPro" id="IPR007173">
    <property type="entry name" value="ALO_C"/>
</dbReference>
<dbReference type="InterPro" id="IPR010031">
    <property type="entry name" value="FAD_lactone_oxidase-like"/>
</dbReference>
<evidence type="ECO:0000256" key="1">
    <source>
        <dbReference type="ARBA" id="ARBA00023002"/>
    </source>
</evidence>
<dbReference type="InterPro" id="IPR016167">
    <property type="entry name" value="FAD-bd_PCMH_sub1"/>
</dbReference>
<dbReference type="RefSeq" id="WP_121368232.1">
    <property type="nucleotide sequence ID" value="NZ_RBKS01000001.1"/>
</dbReference>
<dbReference type="Gene3D" id="3.30.43.10">
    <property type="entry name" value="Uridine Diphospho-n-acetylenolpyruvylglucosamine Reductase, domain 2"/>
    <property type="match status" value="1"/>
</dbReference>
<dbReference type="PANTHER" id="PTHR43762:SF1">
    <property type="entry name" value="D-ARABINONO-1,4-LACTONE OXIDASE"/>
    <property type="match status" value="1"/>
</dbReference>
<name>A0A495ICJ7_9MICO</name>
<dbReference type="GO" id="GO:0071949">
    <property type="term" value="F:FAD binding"/>
    <property type="evidence" value="ECO:0007669"/>
    <property type="project" value="InterPro"/>
</dbReference>
<dbReference type="GO" id="GO:0003885">
    <property type="term" value="F:D-arabinono-1,4-lactone oxidase activity"/>
    <property type="evidence" value="ECO:0007669"/>
    <property type="project" value="InterPro"/>
</dbReference>
<evidence type="ECO:0000313" key="5">
    <source>
        <dbReference type="Proteomes" id="UP000280008"/>
    </source>
</evidence>
<dbReference type="Gene3D" id="3.30.465.10">
    <property type="match status" value="1"/>
</dbReference>
<evidence type="ECO:0000256" key="2">
    <source>
        <dbReference type="SAM" id="MobiDB-lite"/>
    </source>
</evidence>
<evidence type="ECO:0000313" key="4">
    <source>
        <dbReference type="EMBL" id="RKR73360.1"/>
    </source>
</evidence>
<dbReference type="PANTHER" id="PTHR43762">
    <property type="entry name" value="L-GULONOLACTONE OXIDASE"/>
    <property type="match status" value="1"/>
</dbReference>
<dbReference type="InterPro" id="IPR016169">
    <property type="entry name" value="FAD-bd_PCMH_sub2"/>
</dbReference>
<dbReference type="GO" id="GO:0080049">
    <property type="term" value="F:L-gulono-1,4-lactone dehydrogenase activity"/>
    <property type="evidence" value="ECO:0007669"/>
    <property type="project" value="TreeGrafter"/>
</dbReference>
<keyword evidence="5" id="KW-1185">Reference proteome</keyword>
<dbReference type="PIRSF" id="PIRSF000136">
    <property type="entry name" value="LGO_GLO"/>
    <property type="match status" value="1"/>
</dbReference>
<accession>A0A495ICJ7</accession>
<dbReference type="Pfam" id="PF01565">
    <property type="entry name" value="FAD_binding_4"/>
    <property type="match status" value="1"/>
</dbReference>
<dbReference type="SUPFAM" id="SSF56176">
    <property type="entry name" value="FAD-binding/transporter-associated domain-like"/>
    <property type="match status" value="1"/>
</dbReference>
<dbReference type="InterPro" id="IPR016166">
    <property type="entry name" value="FAD-bd_PCMH"/>
</dbReference>
<gene>
    <name evidence="4" type="ORF">C8E83_0452</name>
</gene>